<dbReference type="EMBL" id="PP856710">
    <property type="protein sequence ID" value="XCH39428.1"/>
    <property type="molecule type" value="Genomic_DNA"/>
</dbReference>
<protein>
    <submittedName>
        <fullName evidence="1">Uncharacterized protein</fullName>
    </submittedName>
</protein>
<evidence type="ECO:0000313" key="1">
    <source>
        <dbReference type="EMBL" id="XCH39428.1"/>
    </source>
</evidence>
<accession>A0AAU8GBX8</accession>
<reference evidence="1" key="1">
    <citation type="submission" date="2024-05" db="EMBL/GenBank/DDBJ databases">
        <authorList>
            <person name="Mugo M.M."/>
            <person name="Musyoki A.M."/>
            <person name="Makumi A.M."/>
            <person name="Mutai I."/>
            <person name="Drechsel O."/>
            <person name="Kering K.K."/>
            <person name="Muturi P."/>
            <person name="Mbae C.K."/>
            <person name="Kariuki S.M."/>
        </authorList>
    </citation>
    <scope>NUCLEOTIDE SEQUENCE</scope>
</reference>
<organism evidence="1">
    <name type="scientific">Salmonella phage vB_SEnST11_KE04</name>
    <dbReference type="NCBI Taxonomy" id="3161162"/>
    <lineage>
        <taxon>Viruses</taxon>
        <taxon>Duplodnaviria</taxon>
        <taxon>Heunggongvirae</taxon>
        <taxon>Uroviricota</taxon>
        <taxon>Caudoviricetes</taxon>
        <taxon>Sarkviridae</taxon>
        <taxon>Guernseyvirinae</taxon>
        <taxon>Jerseyvirus</taxon>
    </lineage>
</organism>
<proteinExistence type="predicted"/>
<name>A0AAU8GBX8_9CAUD</name>
<gene>
    <name evidence="1" type="ORF">DYMACODC_CDS0040</name>
</gene>
<sequence length="30" mass="3397">MNSILLCWGMQENSYVAVVVLQVGLCLYSY</sequence>